<organism evidence="1 2">
    <name type="scientific">Tissierella simiarum</name>
    <dbReference type="NCBI Taxonomy" id="2841534"/>
    <lineage>
        <taxon>Bacteria</taxon>
        <taxon>Bacillati</taxon>
        <taxon>Bacillota</taxon>
        <taxon>Tissierellia</taxon>
        <taxon>Tissierellales</taxon>
        <taxon>Tissierellaceae</taxon>
        <taxon>Tissierella</taxon>
    </lineage>
</organism>
<dbReference type="RefSeq" id="WP_216515569.1">
    <property type="nucleotide sequence ID" value="NZ_JAHLPM010000001.1"/>
</dbReference>
<keyword evidence="2" id="KW-1185">Reference proteome</keyword>
<name>A0ABS6E0G6_9FIRM</name>
<comment type="caution">
    <text evidence="1">The sequence shown here is derived from an EMBL/GenBank/DDBJ whole genome shotgun (WGS) entry which is preliminary data.</text>
</comment>
<sequence>MYALFLVLNETEYLDDILTAFVEIGVKGATILDSQGMGSAILNNENSRDIIFGGLKSFLDSSKPYNKTIFTIIENEQLLNKAVRAVKDVIGDIYKPGAGLMFTVPVGKVYGIGKDE</sequence>
<evidence type="ECO:0000313" key="2">
    <source>
        <dbReference type="Proteomes" id="UP000749471"/>
    </source>
</evidence>
<dbReference type="Pfam" id="PF00543">
    <property type="entry name" value="P-II"/>
    <property type="match status" value="1"/>
</dbReference>
<dbReference type="EMBL" id="JAHLPM010000001">
    <property type="protein sequence ID" value="MBU5436393.1"/>
    <property type="molecule type" value="Genomic_DNA"/>
</dbReference>
<proteinExistence type="predicted"/>
<protein>
    <recommendedName>
        <fullName evidence="3">Nitrogen regulatory protein P-II</fullName>
    </recommendedName>
</protein>
<gene>
    <name evidence="1" type="ORF">KQI42_00120</name>
</gene>
<evidence type="ECO:0008006" key="3">
    <source>
        <dbReference type="Google" id="ProtNLM"/>
    </source>
</evidence>
<dbReference type="InterPro" id="IPR002187">
    <property type="entry name" value="N-reg_PII"/>
</dbReference>
<accession>A0ABS6E0G6</accession>
<dbReference type="Proteomes" id="UP000749471">
    <property type="component" value="Unassembled WGS sequence"/>
</dbReference>
<evidence type="ECO:0000313" key="1">
    <source>
        <dbReference type="EMBL" id="MBU5436393.1"/>
    </source>
</evidence>
<reference evidence="1 2" key="1">
    <citation type="submission" date="2021-06" db="EMBL/GenBank/DDBJ databases">
        <authorList>
            <person name="Sun Q."/>
            <person name="Li D."/>
        </authorList>
    </citation>
    <scope>NUCLEOTIDE SEQUENCE [LARGE SCALE GENOMIC DNA]</scope>
    <source>
        <strain evidence="1 2">MSJ-40</strain>
    </source>
</reference>